<dbReference type="Proteomes" id="UP000306236">
    <property type="component" value="Unassembled WGS sequence"/>
</dbReference>
<comment type="caution">
    <text evidence="3">The sequence shown here is derived from an EMBL/GenBank/DDBJ whole genome shotgun (WGS) entry which is preliminary data.</text>
</comment>
<dbReference type="Pfam" id="PF19029">
    <property type="entry name" value="DUF883_C"/>
    <property type="match status" value="1"/>
</dbReference>
<evidence type="ECO:0000313" key="4">
    <source>
        <dbReference type="Proteomes" id="UP000306236"/>
    </source>
</evidence>
<evidence type="ECO:0000259" key="2">
    <source>
        <dbReference type="Pfam" id="PF19029"/>
    </source>
</evidence>
<dbReference type="PANTHER" id="PTHR35893:SF3">
    <property type="entry name" value="INNER MEMBRANE PROTEIN"/>
    <property type="match status" value="1"/>
</dbReference>
<keyword evidence="1" id="KW-1133">Transmembrane helix</keyword>
<name>A0A4V3YX83_9BURK</name>
<feature type="domain" description="DUF883" evidence="2">
    <location>
        <begin position="72"/>
        <end position="101"/>
    </location>
</feature>
<accession>A0A4V3YX83</accession>
<keyword evidence="4" id="KW-1185">Reference proteome</keyword>
<reference evidence="3 4" key="1">
    <citation type="submission" date="2019-04" db="EMBL/GenBank/DDBJ databases">
        <title>Lampropedia sp YIM MLB12 draf genome.</title>
        <authorList>
            <person name="Wang Y.-X."/>
        </authorList>
    </citation>
    <scope>NUCLEOTIDE SEQUENCE [LARGE SCALE GENOMIC DNA]</scope>
    <source>
        <strain evidence="3 4">YIM MLB12</strain>
    </source>
</reference>
<sequence length="101" mass="11203">MGIFSGKTQPRDDLEKLVGELRDIISSRDLDDVPQIRQIRQRFDEGYSNVREAAVHAAHEAASRAKDHAETANRYAHDEPWHVAGAAVAIGAVIGFLLARR</sequence>
<dbReference type="OrthoDB" id="8821422at2"/>
<protein>
    <submittedName>
        <fullName evidence="3">DUF883 family protein</fullName>
    </submittedName>
</protein>
<dbReference type="EMBL" id="SSWX01000007">
    <property type="protein sequence ID" value="THJ34212.1"/>
    <property type="molecule type" value="Genomic_DNA"/>
</dbReference>
<evidence type="ECO:0000256" key="1">
    <source>
        <dbReference type="SAM" id="Phobius"/>
    </source>
</evidence>
<dbReference type="AlphaFoldDB" id="A0A4V3YX83"/>
<dbReference type="InterPro" id="IPR043605">
    <property type="entry name" value="DUF883_C"/>
</dbReference>
<dbReference type="PANTHER" id="PTHR35893">
    <property type="entry name" value="INNER MEMBRANE PROTEIN-RELATED"/>
    <property type="match status" value="1"/>
</dbReference>
<keyword evidence="1" id="KW-0812">Transmembrane</keyword>
<feature type="transmembrane region" description="Helical" evidence="1">
    <location>
        <begin position="81"/>
        <end position="99"/>
    </location>
</feature>
<keyword evidence="1" id="KW-0472">Membrane</keyword>
<proteinExistence type="predicted"/>
<dbReference type="InterPro" id="IPR010279">
    <property type="entry name" value="YqjD/ElaB"/>
</dbReference>
<dbReference type="GO" id="GO:0043022">
    <property type="term" value="F:ribosome binding"/>
    <property type="evidence" value="ECO:0007669"/>
    <property type="project" value="InterPro"/>
</dbReference>
<gene>
    <name evidence="3" type="ORF">E8K88_06690</name>
</gene>
<organism evidence="3 4">
    <name type="scientific">Lampropedia aestuarii</name>
    <dbReference type="NCBI Taxonomy" id="2562762"/>
    <lineage>
        <taxon>Bacteria</taxon>
        <taxon>Pseudomonadati</taxon>
        <taxon>Pseudomonadota</taxon>
        <taxon>Betaproteobacteria</taxon>
        <taxon>Burkholderiales</taxon>
        <taxon>Comamonadaceae</taxon>
        <taxon>Lampropedia</taxon>
    </lineage>
</organism>
<dbReference type="RefSeq" id="WP_136405887.1">
    <property type="nucleotide sequence ID" value="NZ_JARXRQ010000002.1"/>
</dbReference>
<evidence type="ECO:0000313" key="3">
    <source>
        <dbReference type="EMBL" id="THJ34212.1"/>
    </source>
</evidence>